<protein>
    <submittedName>
        <fullName evidence="2">Uncharacterized protein</fullName>
    </submittedName>
</protein>
<dbReference type="EMBL" id="SRLO01001358">
    <property type="protein sequence ID" value="TNN38596.1"/>
    <property type="molecule type" value="Genomic_DNA"/>
</dbReference>
<evidence type="ECO:0000313" key="2">
    <source>
        <dbReference type="EMBL" id="TNN38596.1"/>
    </source>
</evidence>
<proteinExistence type="predicted"/>
<dbReference type="AlphaFoldDB" id="A0A4Z2FBH1"/>
<gene>
    <name evidence="2" type="ORF">EYF80_051229</name>
</gene>
<feature type="compositionally biased region" description="Low complexity" evidence="1">
    <location>
        <begin position="71"/>
        <end position="88"/>
    </location>
</feature>
<evidence type="ECO:0000313" key="3">
    <source>
        <dbReference type="Proteomes" id="UP000314294"/>
    </source>
</evidence>
<dbReference type="Proteomes" id="UP000314294">
    <property type="component" value="Unassembled WGS sequence"/>
</dbReference>
<organism evidence="2 3">
    <name type="scientific">Liparis tanakae</name>
    <name type="common">Tanaka's snailfish</name>
    <dbReference type="NCBI Taxonomy" id="230148"/>
    <lineage>
        <taxon>Eukaryota</taxon>
        <taxon>Metazoa</taxon>
        <taxon>Chordata</taxon>
        <taxon>Craniata</taxon>
        <taxon>Vertebrata</taxon>
        <taxon>Euteleostomi</taxon>
        <taxon>Actinopterygii</taxon>
        <taxon>Neopterygii</taxon>
        <taxon>Teleostei</taxon>
        <taxon>Neoteleostei</taxon>
        <taxon>Acanthomorphata</taxon>
        <taxon>Eupercaria</taxon>
        <taxon>Perciformes</taxon>
        <taxon>Cottioidei</taxon>
        <taxon>Cottales</taxon>
        <taxon>Liparidae</taxon>
        <taxon>Liparis</taxon>
    </lineage>
</organism>
<sequence>MRPLRGYRLKILAALVLVTPTNWFSSILPVTWREAKIETVAGEGGARAAPGPPAAPEGVVLLLPSPVSPLGAAARPRPDGAAVPGAAGSRSGEAAPPLD</sequence>
<keyword evidence="3" id="KW-1185">Reference proteome</keyword>
<evidence type="ECO:0000256" key="1">
    <source>
        <dbReference type="SAM" id="MobiDB-lite"/>
    </source>
</evidence>
<comment type="caution">
    <text evidence="2">The sequence shown here is derived from an EMBL/GenBank/DDBJ whole genome shotgun (WGS) entry which is preliminary data.</text>
</comment>
<accession>A0A4Z2FBH1</accession>
<name>A0A4Z2FBH1_9TELE</name>
<feature type="region of interest" description="Disordered" evidence="1">
    <location>
        <begin position="71"/>
        <end position="99"/>
    </location>
</feature>
<reference evidence="2 3" key="1">
    <citation type="submission" date="2019-03" db="EMBL/GenBank/DDBJ databases">
        <title>First draft genome of Liparis tanakae, snailfish: a comprehensive survey of snailfish specific genes.</title>
        <authorList>
            <person name="Kim W."/>
            <person name="Song I."/>
            <person name="Jeong J.-H."/>
            <person name="Kim D."/>
            <person name="Kim S."/>
            <person name="Ryu S."/>
            <person name="Song J.Y."/>
            <person name="Lee S.K."/>
        </authorList>
    </citation>
    <scope>NUCLEOTIDE SEQUENCE [LARGE SCALE GENOMIC DNA]</scope>
    <source>
        <tissue evidence="2">Muscle</tissue>
    </source>
</reference>